<dbReference type="AlphaFoldDB" id="A0AA39PZ45"/>
<keyword evidence="2" id="KW-1185">Reference proteome</keyword>
<name>A0AA39PZ45_9AGAR</name>
<organism evidence="1 2">
    <name type="scientific">Armillaria luteobubalina</name>
    <dbReference type="NCBI Taxonomy" id="153913"/>
    <lineage>
        <taxon>Eukaryota</taxon>
        <taxon>Fungi</taxon>
        <taxon>Dikarya</taxon>
        <taxon>Basidiomycota</taxon>
        <taxon>Agaricomycotina</taxon>
        <taxon>Agaricomycetes</taxon>
        <taxon>Agaricomycetidae</taxon>
        <taxon>Agaricales</taxon>
        <taxon>Marasmiineae</taxon>
        <taxon>Physalacriaceae</taxon>
        <taxon>Armillaria</taxon>
    </lineage>
</organism>
<gene>
    <name evidence="1" type="ORF">EDD18DRAFT_1184398</name>
</gene>
<protein>
    <submittedName>
        <fullName evidence="1">Uncharacterized protein</fullName>
    </submittedName>
</protein>
<accession>A0AA39PZ45</accession>
<dbReference type="EMBL" id="JAUEPU010000030">
    <property type="protein sequence ID" value="KAK0492396.1"/>
    <property type="molecule type" value="Genomic_DNA"/>
</dbReference>
<evidence type="ECO:0000313" key="1">
    <source>
        <dbReference type="EMBL" id="KAK0492396.1"/>
    </source>
</evidence>
<proteinExistence type="predicted"/>
<sequence length="82" mass="9329">MVIMSCPLRVWGLCFVEVCLKIAFTRRVSLTCWPAIFLRLRVGKITGVVLPTRVGPVHGWDSSYGLDRVTSDIYLDLNLLYQ</sequence>
<dbReference type="Proteomes" id="UP001175228">
    <property type="component" value="Unassembled WGS sequence"/>
</dbReference>
<evidence type="ECO:0000313" key="2">
    <source>
        <dbReference type="Proteomes" id="UP001175228"/>
    </source>
</evidence>
<reference evidence="1" key="1">
    <citation type="submission" date="2023-06" db="EMBL/GenBank/DDBJ databases">
        <authorList>
            <consortium name="Lawrence Berkeley National Laboratory"/>
            <person name="Ahrendt S."/>
            <person name="Sahu N."/>
            <person name="Indic B."/>
            <person name="Wong-Bajracharya J."/>
            <person name="Merenyi Z."/>
            <person name="Ke H.-M."/>
            <person name="Monk M."/>
            <person name="Kocsube S."/>
            <person name="Drula E."/>
            <person name="Lipzen A."/>
            <person name="Balint B."/>
            <person name="Henrissat B."/>
            <person name="Andreopoulos B."/>
            <person name="Martin F.M."/>
            <person name="Harder C.B."/>
            <person name="Rigling D."/>
            <person name="Ford K.L."/>
            <person name="Foster G.D."/>
            <person name="Pangilinan J."/>
            <person name="Papanicolaou A."/>
            <person name="Barry K."/>
            <person name="LaButti K."/>
            <person name="Viragh M."/>
            <person name="Koriabine M."/>
            <person name="Yan M."/>
            <person name="Riley R."/>
            <person name="Champramary S."/>
            <person name="Plett K.L."/>
            <person name="Tsai I.J."/>
            <person name="Slot J."/>
            <person name="Sipos G."/>
            <person name="Plett J."/>
            <person name="Nagy L.G."/>
            <person name="Grigoriev I.V."/>
        </authorList>
    </citation>
    <scope>NUCLEOTIDE SEQUENCE</scope>
    <source>
        <strain evidence="1">HWK02</strain>
    </source>
</reference>
<comment type="caution">
    <text evidence="1">The sequence shown here is derived from an EMBL/GenBank/DDBJ whole genome shotgun (WGS) entry which is preliminary data.</text>
</comment>